<keyword evidence="1" id="KW-0805">Transcription regulation</keyword>
<comment type="caution">
    <text evidence="5">The sequence shown here is derived from an EMBL/GenBank/DDBJ whole genome shotgun (WGS) entry which is preliminary data.</text>
</comment>
<keyword evidence="6" id="KW-1185">Reference proteome</keyword>
<keyword evidence="2" id="KW-0238">DNA-binding</keyword>
<evidence type="ECO:0000256" key="2">
    <source>
        <dbReference type="ARBA" id="ARBA00023125"/>
    </source>
</evidence>
<dbReference type="Pfam" id="PF00717">
    <property type="entry name" value="Peptidase_S24"/>
    <property type="match status" value="1"/>
</dbReference>
<feature type="domain" description="Peptidase S24/S26A/S26B/S26C" evidence="4">
    <location>
        <begin position="142"/>
        <end position="241"/>
    </location>
</feature>
<name>A0ABR7YZR7_9PSED</name>
<dbReference type="PANTHER" id="PTHR40661">
    <property type="match status" value="1"/>
</dbReference>
<dbReference type="InterPro" id="IPR015927">
    <property type="entry name" value="Peptidase_S24_S26A/B/C"/>
</dbReference>
<organism evidence="5 6">
    <name type="scientific">Pseudomonas typographi</name>
    <dbReference type="NCBI Taxonomy" id="2715964"/>
    <lineage>
        <taxon>Bacteria</taxon>
        <taxon>Pseudomonadati</taxon>
        <taxon>Pseudomonadota</taxon>
        <taxon>Gammaproteobacteria</taxon>
        <taxon>Pseudomonadales</taxon>
        <taxon>Pseudomonadaceae</taxon>
        <taxon>Pseudomonas</taxon>
    </lineage>
</organism>
<evidence type="ECO:0000313" key="6">
    <source>
        <dbReference type="Proteomes" id="UP000805841"/>
    </source>
</evidence>
<dbReference type="Proteomes" id="UP000805841">
    <property type="component" value="Unassembled WGS sequence"/>
</dbReference>
<dbReference type="InterPro" id="IPR039418">
    <property type="entry name" value="LexA-like"/>
</dbReference>
<evidence type="ECO:0000256" key="3">
    <source>
        <dbReference type="ARBA" id="ARBA00023163"/>
    </source>
</evidence>
<dbReference type="RefSeq" id="WP_190419120.1">
    <property type="nucleotide sequence ID" value="NZ_JAAOCA010000008.1"/>
</dbReference>
<accession>A0ABR7YZR7</accession>
<dbReference type="CDD" id="cd06529">
    <property type="entry name" value="S24_LexA-like"/>
    <property type="match status" value="1"/>
</dbReference>
<evidence type="ECO:0000259" key="4">
    <source>
        <dbReference type="Pfam" id="PF00717"/>
    </source>
</evidence>
<dbReference type="SUPFAM" id="SSF51306">
    <property type="entry name" value="LexA/Signal peptidase"/>
    <property type="match status" value="1"/>
</dbReference>
<protein>
    <submittedName>
        <fullName evidence="5">Helix-turn-helix transcriptional regulator</fullName>
    </submittedName>
</protein>
<proteinExistence type="predicted"/>
<dbReference type="Gene3D" id="2.10.109.10">
    <property type="entry name" value="Umud Fragment, subunit A"/>
    <property type="match status" value="1"/>
</dbReference>
<gene>
    <name evidence="5" type="ORF">HAQ05_07835</name>
</gene>
<reference evidence="5 6" key="1">
    <citation type="journal article" date="2020" name="Insects">
        <title>Bacteria Belonging to Pseudomonas typographi sp. nov. from the Bark Beetle Ips typographus Have Genomic Potential to Aid in the Host Ecology.</title>
        <authorList>
            <person name="Peral-Aranega E."/>
            <person name="Saati-Santamaria Z."/>
            <person name="Kolarik M."/>
            <person name="Rivas R."/>
            <person name="Garcia-Fraile P."/>
        </authorList>
    </citation>
    <scope>NUCLEOTIDE SEQUENCE [LARGE SCALE GENOMIC DNA]</scope>
    <source>
        <strain evidence="5 6">CA3A</strain>
    </source>
</reference>
<dbReference type="EMBL" id="JAAOCA010000008">
    <property type="protein sequence ID" value="MBD1598614.1"/>
    <property type="molecule type" value="Genomic_DNA"/>
</dbReference>
<dbReference type="PANTHER" id="PTHR40661:SF3">
    <property type="entry name" value="FELS-1 PROPHAGE TRANSCRIPTIONAL REGULATOR"/>
    <property type="match status" value="1"/>
</dbReference>
<keyword evidence="3" id="KW-0804">Transcription</keyword>
<dbReference type="InterPro" id="IPR036286">
    <property type="entry name" value="LexA/Signal_pep-like_sf"/>
</dbReference>
<evidence type="ECO:0000313" key="5">
    <source>
        <dbReference type="EMBL" id="MBD1598614.1"/>
    </source>
</evidence>
<evidence type="ECO:0000256" key="1">
    <source>
        <dbReference type="ARBA" id="ARBA00023015"/>
    </source>
</evidence>
<sequence length="249" mass="28320">MDIKEIRKLRLKQLINLKFGGVMARLAEAIGRQSSYVARILSDNPDHGRNIGEKLARQIEEACDLPYRYLDAPFDAEFFPDGNGWSVTGATDQNTHAHLDTNTPEAADASLLIPKMDVRMDMSEWEQRPNFDRMISSIGLHKNWIRMNLQVSDPGNLRVITATGNSMEPMIMHGDLLLIDIGVRSFKQDGVYVLGIDGQRMVKRVQKVLDGLRILSDNRIYPEMIIPEGRRDEIEFYGRAVYTWTGTNL</sequence>